<dbReference type="EMBL" id="JARJCW010000008">
    <property type="protein sequence ID" value="KAJ7221625.1"/>
    <property type="molecule type" value="Genomic_DNA"/>
</dbReference>
<evidence type="ECO:0000256" key="1">
    <source>
        <dbReference type="SAM" id="MobiDB-lite"/>
    </source>
</evidence>
<feature type="compositionally biased region" description="Low complexity" evidence="1">
    <location>
        <begin position="37"/>
        <end position="50"/>
    </location>
</feature>
<feature type="compositionally biased region" description="Polar residues" evidence="1">
    <location>
        <begin position="20"/>
        <end position="33"/>
    </location>
</feature>
<keyword evidence="3" id="KW-1185">Reference proteome</keyword>
<gene>
    <name evidence="2" type="ORF">GGX14DRAFT_670546</name>
</gene>
<evidence type="ECO:0000313" key="2">
    <source>
        <dbReference type="EMBL" id="KAJ7221625.1"/>
    </source>
</evidence>
<feature type="region of interest" description="Disordered" evidence="1">
    <location>
        <begin position="224"/>
        <end position="261"/>
    </location>
</feature>
<protein>
    <submittedName>
        <fullName evidence="2">Uncharacterized protein</fullName>
    </submittedName>
</protein>
<dbReference type="Proteomes" id="UP001219525">
    <property type="component" value="Unassembled WGS sequence"/>
</dbReference>
<accession>A0AAD6VTL3</accession>
<name>A0AAD6VTL3_9AGAR</name>
<organism evidence="2 3">
    <name type="scientific">Mycena pura</name>
    <dbReference type="NCBI Taxonomy" id="153505"/>
    <lineage>
        <taxon>Eukaryota</taxon>
        <taxon>Fungi</taxon>
        <taxon>Dikarya</taxon>
        <taxon>Basidiomycota</taxon>
        <taxon>Agaricomycotina</taxon>
        <taxon>Agaricomycetes</taxon>
        <taxon>Agaricomycetidae</taxon>
        <taxon>Agaricales</taxon>
        <taxon>Marasmiineae</taxon>
        <taxon>Mycenaceae</taxon>
        <taxon>Mycena</taxon>
    </lineage>
</organism>
<feature type="compositionally biased region" description="Basic and acidic residues" evidence="1">
    <location>
        <begin position="233"/>
        <end position="261"/>
    </location>
</feature>
<sequence length="324" mass="34248">MAMAAAARKMPVLVAHMPSPVSTRDSNPVSARDSNQRAAAAGRAQERSTAGSRLSPASARDSIGTPPLCTRRIGASGCAREPFGLVLVVLAAGRMLVRQESHWVQAGGCACASGRRRAGGCACASGRRRHMCWESGRACVHRAAATLVASRRACAGPVDVLAGPRRARTKSRVVAVQQSARRCHTRTGLATADALDAPAGVHGGMRGCGRGRAAGCAQRACRRHGGRRRRERGGRADGAKGDMRRAGGSVPRDEQEAKKGGDVDVMAGVRDRLMHSKSDAELETMAESRSIEKEAKKGILRSRTCCSSYCIKNLIFGFLLDLLL</sequence>
<evidence type="ECO:0000313" key="3">
    <source>
        <dbReference type="Proteomes" id="UP001219525"/>
    </source>
</evidence>
<feature type="region of interest" description="Disordered" evidence="1">
    <location>
        <begin position="17"/>
        <end position="63"/>
    </location>
</feature>
<comment type="caution">
    <text evidence="2">The sequence shown here is derived from an EMBL/GenBank/DDBJ whole genome shotgun (WGS) entry which is preliminary data.</text>
</comment>
<dbReference type="AlphaFoldDB" id="A0AAD6VTL3"/>
<proteinExistence type="predicted"/>
<reference evidence="2" key="1">
    <citation type="submission" date="2023-03" db="EMBL/GenBank/DDBJ databases">
        <title>Massive genome expansion in bonnet fungi (Mycena s.s.) driven by repeated elements and novel gene families across ecological guilds.</title>
        <authorList>
            <consortium name="Lawrence Berkeley National Laboratory"/>
            <person name="Harder C.B."/>
            <person name="Miyauchi S."/>
            <person name="Viragh M."/>
            <person name="Kuo A."/>
            <person name="Thoen E."/>
            <person name="Andreopoulos B."/>
            <person name="Lu D."/>
            <person name="Skrede I."/>
            <person name="Drula E."/>
            <person name="Henrissat B."/>
            <person name="Morin E."/>
            <person name="Kohler A."/>
            <person name="Barry K."/>
            <person name="LaButti K."/>
            <person name="Morin E."/>
            <person name="Salamov A."/>
            <person name="Lipzen A."/>
            <person name="Mereny Z."/>
            <person name="Hegedus B."/>
            <person name="Baldrian P."/>
            <person name="Stursova M."/>
            <person name="Weitz H."/>
            <person name="Taylor A."/>
            <person name="Grigoriev I.V."/>
            <person name="Nagy L.G."/>
            <person name="Martin F."/>
            <person name="Kauserud H."/>
        </authorList>
    </citation>
    <scope>NUCLEOTIDE SEQUENCE</scope>
    <source>
        <strain evidence="2">9144</strain>
    </source>
</reference>